<dbReference type="GO" id="GO:0070181">
    <property type="term" value="F:small ribosomal subunit rRNA binding"/>
    <property type="evidence" value="ECO:0007669"/>
    <property type="project" value="TreeGrafter"/>
</dbReference>
<comment type="subunit">
    <text evidence="4">Part of the 30S ribosomal subunit. Forms a tight heterodimer with protein bS6.</text>
</comment>
<organism evidence="6 7">
    <name type="scientific">Candidatus Dojkabacteria bacterium</name>
    <dbReference type="NCBI Taxonomy" id="2099670"/>
    <lineage>
        <taxon>Bacteria</taxon>
        <taxon>Candidatus Dojkabacteria</taxon>
    </lineage>
</organism>
<evidence type="ECO:0000256" key="2">
    <source>
        <dbReference type="ARBA" id="ARBA00022980"/>
    </source>
</evidence>
<evidence type="ECO:0000256" key="4">
    <source>
        <dbReference type="HAMAP-Rule" id="MF_00270"/>
    </source>
</evidence>
<dbReference type="PRINTS" id="PR00974">
    <property type="entry name" value="RIBOSOMALS18"/>
</dbReference>
<dbReference type="Pfam" id="PF01084">
    <property type="entry name" value="Ribosomal_S18"/>
    <property type="match status" value="1"/>
</dbReference>
<name>A0A955I7A9_9BACT</name>
<dbReference type="PANTHER" id="PTHR13479:SF40">
    <property type="entry name" value="SMALL RIBOSOMAL SUBUNIT PROTEIN BS18M"/>
    <property type="match status" value="1"/>
</dbReference>
<dbReference type="SUPFAM" id="SSF46911">
    <property type="entry name" value="Ribosomal protein S18"/>
    <property type="match status" value="1"/>
</dbReference>
<comment type="function">
    <text evidence="4">Binds as a heterodimer with protein bS6 to the central domain of the 16S rRNA, where it helps stabilize the platform of the 30S subunit.</text>
</comment>
<dbReference type="InterPro" id="IPR001648">
    <property type="entry name" value="Ribosomal_bS18"/>
</dbReference>
<gene>
    <name evidence="4" type="primary">rpsR</name>
    <name evidence="6" type="ORF">KC640_01375</name>
</gene>
<evidence type="ECO:0000313" key="7">
    <source>
        <dbReference type="Proteomes" id="UP000760819"/>
    </source>
</evidence>
<protein>
    <recommendedName>
        <fullName evidence="4">Small ribosomal subunit protein bS18</fullName>
    </recommendedName>
</protein>
<keyword evidence="4" id="KW-0699">rRNA-binding</keyword>
<dbReference type="Proteomes" id="UP000760819">
    <property type="component" value="Unassembled WGS sequence"/>
</dbReference>
<dbReference type="HAMAP" id="MF_00270">
    <property type="entry name" value="Ribosomal_bS18"/>
    <property type="match status" value="1"/>
</dbReference>
<comment type="similarity">
    <text evidence="1 4 5">Belongs to the bacterial ribosomal protein bS18 family.</text>
</comment>
<keyword evidence="2 4" id="KW-0689">Ribosomal protein</keyword>
<keyword evidence="4" id="KW-0694">RNA-binding</keyword>
<reference evidence="6" key="1">
    <citation type="submission" date="2020-04" db="EMBL/GenBank/DDBJ databases">
        <authorList>
            <person name="Zhang T."/>
        </authorList>
    </citation>
    <scope>NUCLEOTIDE SEQUENCE</scope>
    <source>
        <strain evidence="6">HKST-UBA12</strain>
    </source>
</reference>
<dbReference type="AlphaFoldDB" id="A0A955I7A9"/>
<dbReference type="EMBL" id="JAGQLI010000067">
    <property type="protein sequence ID" value="MCA9379056.1"/>
    <property type="molecule type" value="Genomic_DNA"/>
</dbReference>
<evidence type="ECO:0000256" key="5">
    <source>
        <dbReference type="RuleBase" id="RU003910"/>
    </source>
</evidence>
<dbReference type="Gene3D" id="4.10.640.10">
    <property type="entry name" value="Ribosomal protein S18"/>
    <property type="match status" value="1"/>
</dbReference>
<dbReference type="GO" id="GO:0006412">
    <property type="term" value="P:translation"/>
    <property type="evidence" value="ECO:0007669"/>
    <property type="project" value="UniProtKB-UniRule"/>
</dbReference>
<dbReference type="NCBIfam" id="TIGR00165">
    <property type="entry name" value="S18"/>
    <property type="match status" value="1"/>
</dbReference>
<keyword evidence="3 4" id="KW-0687">Ribonucleoprotein</keyword>
<dbReference type="GO" id="GO:0022627">
    <property type="term" value="C:cytosolic small ribosomal subunit"/>
    <property type="evidence" value="ECO:0007669"/>
    <property type="project" value="TreeGrafter"/>
</dbReference>
<comment type="caution">
    <text evidence="6">The sequence shown here is derived from an EMBL/GenBank/DDBJ whole genome shotgun (WGS) entry which is preliminary data.</text>
</comment>
<evidence type="ECO:0000256" key="3">
    <source>
        <dbReference type="ARBA" id="ARBA00023274"/>
    </source>
</evidence>
<evidence type="ECO:0000256" key="1">
    <source>
        <dbReference type="ARBA" id="ARBA00005589"/>
    </source>
</evidence>
<accession>A0A955I7A9</accession>
<evidence type="ECO:0000313" key="6">
    <source>
        <dbReference type="EMBL" id="MCA9379056.1"/>
    </source>
</evidence>
<proteinExistence type="inferred from homology"/>
<reference evidence="6" key="2">
    <citation type="journal article" date="2021" name="Microbiome">
        <title>Successional dynamics and alternative stable states in a saline activated sludge microbial community over 9 years.</title>
        <authorList>
            <person name="Wang Y."/>
            <person name="Ye J."/>
            <person name="Ju F."/>
            <person name="Liu L."/>
            <person name="Boyd J.A."/>
            <person name="Deng Y."/>
            <person name="Parks D.H."/>
            <person name="Jiang X."/>
            <person name="Yin X."/>
            <person name="Woodcroft B.J."/>
            <person name="Tyson G.W."/>
            <person name="Hugenholtz P."/>
            <person name="Polz M.F."/>
            <person name="Zhang T."/>
        </authorList>
    </citation>
    <scope>NUCLEOTIDE SEQUENCE</scope>
    <source>
        <strain evidence="6">HKST-UBA12</strain>
    </source>
</reference>
<dbReference type="GO" id="GO:0003735">
    <property type="term" value="F:structural constituent of ribosome"/>
    <property type="evidence" value="ECO:0007669"/>
    <property type="project" value="InterPro"/>
</dbReference>
<dbReference type="PANTHER" id="PTHR13479">
    <property type="entry name" value="30S RIBOSOMAL PROTEIN S18"/>
    <property type="match status" value="1"/>
</dbReference>
<dbReference type="InterPro" id="IPR036870">
    <property type="entry name" value="Ribosomal_bS18_sf"/>
</dbReference>
<sequence length="82" mass="9696">MAKLLKRKKKRRIVKLNLTCPFNKNPDLIDYKDVYKLKKYVTTRGRMLPPSKTGVSTKCQRKLALSIKRARYMAMLPYTNYV</sequence>